<feature type="coiled-coil region" evidence="1">
    <location>
        <begin position="76"/>
        <end position="103"/>
    </location>
</feature>
<proteinExistence type="predicted"/>
<feature type="domain" description="DZANK-type" evidence="2">
    <location>
        <begin position="107"/>
        <end position="163"/>
    </location>
</feature>
<accession>A0A5C4TDB4</accession>
<dbReference type="Proteomes" id="UP000307943">
    <property type="component" value="Unassembled WGS sequence"/>
</dbReference>
<dbReference type="Pfam" id="PF12773">
    <property type="entry name" value="DZR"/>
    <property type="match status" value="1"/>
</dbReference>
<evidence type="ECO:0000313" key="3">
    <source>
        <dbReference type="EMBL" id="TNJ66479.1"/>
    </source>
</evidence>
<comment type="caution">
    <text evidence="3">The sequence shown here is derived from an EMBL/GenBank/DDBJ whole genome shotgun (WGS) entry which is preliminary data.</text>
</comment>
<organism evidence="3 4">
    <name type="scientific">Paenibacillus hemerocallicola</name>
    <dbReference type="NCBI Taxonomy" id="1172614"/>
    <lineage>
        <taxon>Bacteria</taxon>
        <taxon>Bacillati</taxon>
        <taxon>Bacillota</taxon>
        <taxon>Bacilli</taxon>
        <taxon>Bacillales</taxon>
        <taxon>Paenibacillaceae</taxon>
        <taxon>Paenibacillus</taxon>
    </lineage>
</organism>
<dbReference type="EMBL" id="VDCQ01000010">
    <property type="protein sequence ID" value="TNJ66479.1"/>
    <property type="molecule type" value="Genomic_DNA"/>
</dbReference>
<sequence length="173" mass="19330">MHAKLIQGGLEMKWLDLLREGASRAADKAQRTVEVTRTSAQIAGKRKQIRNVMRQIGASVYEAYKNGDFTASGPEVVRLSAQIEEMEREIGNLELELQRLNREKTCSCGKVVPYNARFCPDCGKRFETAPETINAALEVEGSLRCVKCDAELEADDRFCIRCGSDQSALSRQE</sequence>
<dbReference type="AlphaFoldDB" id="A0A5C4TDB4"/>
<dbReference type="InterPro" id="IPR025874">
    <property type="entry name" value="DZR"/>
</dbReference>
<reference evidence="3 4" key="1">
    <citation type="submission" date="2019-05" db="EMBL/GenBank/DDBJ databases">
        <title>We sequenced the genome of Paenibacillus hemerocallicola KCTC 33185 for further insight into its adaptation and study the phylogeny of Paenibacillus.</title>
        <authorList>
            <person name="Narsing Rao M.P."/>
        </authorList>
    </citation>
    <scope>NUCLEOTIDE SEQUENCE [LARGE SCALE GENOMIC DNA]</scope>
    <source>
        <strain evidence="3 4">KCTC 33185</strain>
    </source>
</reference>
<keyword evidence="1" id="KW-0175">Coiled coil</keyword>
<protein>
    <recommendedName>
        <fullName evidence="2">DZANK-type domain-containing protein</fullName>
    </recommendedName>
</protein>
<gene>
    <name evidence="3" type="ORF">FE784_09415</name>
</gene>
<dbReference type="OrthoDB" id="2066200at2"/>
<evidence type="ECO:0000256" key="1">
    <source>
        <dbReference type="SAM" id="Coils"/>
    </source>
</evidence>
<evidence type="ECO:0000259" key="2">
    <source>
        <dbReference type="Pfam" id="PF12773"/>
    </source>
</evidence>
<evidence type="ECO:0000313" key="4">
    <source>
        <dbReference type="Proteomes" id="UP000307943"/>
    </source>
</evidence>
<keyword evidence="4" id="KW-1185">Reference proteome</keyword>
<name>A0A5C4TDB4_9BACL</name>